<dbReference type="InterPro" id="IPR036576">
    <property type="entry name" value="WRKY_dom_sf"/>
</dbReference>
<keyword evidence="2" id="KW-0805">Transcription regulation</keyword>
<keyword evidence="5" id="KW-0539">Nucleus</keyword>
<dbReference type="SUPFAM" id="SSF118290">
    <property type="entry name" value="WRKY DNA-binding domain"/>
    <property type="match status" value="1"/>
</dbReference>
<dbReference type="GO" id="GO:0003700">
    <property type="term" value="F:DNA-binding transcription factor activity"/>
    <property type="evidence" value="ECO:0007669"/>
    <property type="project" value="InterPro"/>
</dbReference>
<accession>A0A803MJL3</accession>
<dbReference type="Gramene" id="AUR62030596-RA">
    <property type="protein sequence ID" value="AUR62030596-RA:cds"/>
    <property type="gene ID" value="AUR62030596"/>
</dbReference>
<evidence type="ECO:0000313" key="8">
    <source>
        <dbReference type="EnsemblPlants" id="AUR62030596-RA:cds"/>
    </source>
</evidence>
<evidence type="ECO:0000256" key="4">
    <source>
        <dbReference type="ARBA" id="ARBA00023163"/>
    </source>
</evidence>
<evidence type="ECO:0000313" key="9">
    <source>
        <dbReference type="Proteomes" id="UP000596660"/>
    </source>
</evidence>
<dbReference type="AlphaFoldDB" id="A0A803MJL3"/>
<evidence type="ECO:0000256" key="3">
    <source>
        <dbReference type="ARBA" id="ARBA00023125"/>
    </source>
</evidence>
<organism evidence="8 9">
    <name type="scientific">Chenopodium quinoa</name>
    <name type="common">Quinoa</name>
    <dbReference type="NCBI Taxonomy" id="63459"/>
    <lineage>
        <taxon>Eukaryota</taxon>
        <taxon>Viridiplantae</taxon>
        <taxon>Streptophyta</taxon>
        <taxon>Embryophyta</taxon>
        <taxon>Tracheophyta</taxon>
        <taxon>Spermatophyta</taxon>
        <taxon>Magnoliopsida</taxon>
        <taxon>eudicotyledons</taxon>
        <taxon>Gunneridae</taxon>
        <taxon>Pentapetalae</taxon>
        <taxon>Caryophyllales</taxon>
        <taxon>Chenopodiaceae</taxon>
        <taxon>Chenopodioideae</taxon>
        <taxon>Atripliceae</taxon>
        <taxon>Chenopodium</taxon>
    </lineage>
</organism>
<dbReference type="Gene3D" id="2.20.25.80">
    <property type="entry name" value="WRKY domain"/>
    <property type="match status" value="1"/>
</dbReference>
<reference evidence="8" key="2">
    <citation type="submission" date="2021-03" db="UniProtKB">
        <authorList>
            <consortium name="EnsemblPlants"/>
        </authorList>
    </citation>
    <scope>IDENTIFICATION</scope>
</reference>
<feature type="region of interest" description="Disordered" evidence="6">
    <location>
        <begin position="103"/>
        <end position="157"/>
    </location>
</feature>
<sequence length="173" mass="19134">MELDLSNILANDPLNLTQKCDEIIEVFSKAKQQLSSSALQPLTLDHQHLYQPDMEAVFGYVQRQLAKGKGKEAAGDVVGVTMKAESGGDQDMQHGYGTMMEVGGSSSSVFRSSSSVLMRSSSRRSSSRNDDQGSNRRVRMAAPRIGNTEMPPEDGFTWRKYGQKEILNAKYPR</sequence>
<evidence type="ECO:0000256" key="6">
    <source>
        <dbReference type="SAM" id="MobiDB-lite"/>
    </source>
</evidence>
<keyword evidence="9" id="KW-1185">Reference proteome</keyword>
<evidence type="ECO:0000256" key="1">
    <source>
        <dbReference type="ARBA" id="ARBA00004123"/>
    </source>
</evidence>
<evidence type="ECO:0000256" key="2">
    <source>
        <dbReference type="ARBA" id="ARBA00023015"/>
    </source>
</evidence>
<dbReference type="InterPro" id="IPR003657">
    <property type="entry name" value="WRKY_dom"/>
</dbReference>
<feature type="domain" description="WRKY" evidence="7">
    <location>
        <begin position="153"/>
        <end position="173"/>
    </location>
</feature>
<dbReference type="PANTHER" id="PTHR31282">
    <property type="entry name" value="WRKY TRANSCRIPTION FACTOR 21-RELATED"/>
    <property type="match status" value="1"/>
</dbReference>
<dbReference type="Pfam" id="PF03106">
    <property type="entry name" value="WRKY"/>
    <property type="match status" value="1"/>
</dbReference>
<comment type="subcellular location">
    <subcellularLocation>
        <location evidence="1">Nucleus</location>
    </subcellularLocation>
</comment>
<reference evidence="8" key="1">
    <citation type="journal article" date="2017" name="Nature">
        <title>The genome of Chenopodium quinoa.</title>
        <authorList>
            <person name="Jarvis D.E."/>
            <person name="Ho Y.S."/>
            <person name="Lightfoot D.J."/>
            <person name="Schmoeckel S.M."/>
            <person name="Li B."/>
            <person name="Borm T.J.A."/>
            <person name="Ohyanagi H."/>
            <person name="Mineta K."/>
            <person name="Michell C.T."/>
            <person name="Saber N."/>
            <person name="Kharbatia N.M."/>
            <person name="Rupper R.R."/>
            <person name="Sharp A.R."/>
            <person name="Dally N."/>
            <person name="Boughton B.A."/>
            <person name="Woo Y.H."/>
            <person name="Gao G."/>
            <person name="Schijlen E.G.W.M."/>
            <person name="Guo X."/>
            <person name="Momin A.A."/>
            <person name="Negrao S."/>
            <person name="Al-Babili S."/>
            <person name="Gehring C."/>
            <person name="Roessner U."/>
            <person name="Jung C."/>
            <person name="Murphy K."/>
            <person name="Arold S.T."/>
            <person name="Gojobori T."/>
            <person name="van der Linden C.G."/>
            <person name="van Loo E.N."/>
            <person name="Jellen E.N."/>
            <person name="Maughan P.J."/>
            <person name="Tester M."/>
        </authorList>
    </citation>
    <scope>NUCLEOTIDE SEQUENCE [LARGE SCALE GENOMIC DNA]</scope>
    <source>
        <strain evidence="8">cv. PI 614886</strain>
    </source>
</reference>
<dbReference type="GO" id="GO:0005634">
    <property type="term" value="C:nucleus"/>
    <property type="evidence" value="ECO:0007669"/>
    <property type="project" value="UniProtKB-SubCell"/>
</dbReference>
<dbReference type="GO" id="GO:0043565">
    <property type="term" value="F:sequence-specific DNA binding"/>
    <property type="evidence" value="ECO:0007669"/>
    <property type="project" value="InterPro"/>
</dbReference>
<dbReference type="Proteomes" id="UP000596660">
    <property type="component" value="Unplaced"/>
</dbReference>
<keyword evidence="3" id="KW-0238">DNA-binding</keyword>
<dbReference type="PROSITE" id="PS50811">
    <property type="entry name" value="WRKY"/>
    <property type="match status" value="1"/>
</dbReference>
<proteinExistence type="predicted"/>
<dbReference type="InterPro" id="IPR044810">
    <property type="entry name" value="WRKY_plant"/>
</dbReference>
<name>A0A803MJL3_CHEQI</name>
<feature type="compositionally biased region" description="Low complexity" evidence="6">
    <location>
        <begin position="105"/>
        <end position="120"/>
    </location>
</feature>
<evidence type="ECO:0000259" key="7">
    <source>
        <dbReference type="PROSITE" id="PS50811"/>
    </source>
</evidence>
<protein>
    <recommendedName>
        <fullName evidence="7">WRKY domain-containing protein</fullName>
    </recommendedName>
</protein>
<keyword evidence="4" id="KW-0804">Transcription</keyword>
<dbReference type="EnsemblPlants" id="AUR62030596-RA">
    <property type="protein sequence ID" value="AUR62030596-RA:cds"/>
    <property type="gene ID" value="AUR62030596"/>
</dbReference>
<evidence type="ECO:0000256" key="5">
    <source>
        <dbReference type="ARBA" id="ARBA00023242"/>
    </source>
</evidence>